<feature type="signal peptide" evidence="2">
    <location>
        <begin position="1"/>
        <end position="25"/>
    </location>
</feature>
<protein>
    <recommendedName>
        <fullName evidence="5">Lipoprotein</fullName>
    </recommendedName>
</protein>
<keyword evidence="2" id="KW-0732">Signal</keyword>
<reference evidence="3 4" key="1">
    <citation type="submission" date="2013-05" db="EMBL/GenBank/DDBJ databases">
        <title>Genome assembly of Chondromyces apiculatus DSM 436.</title>
        <authorList>
            <person name="Sharma G."/>
            <person name="Khatri I."/>
            <person name="Kaur C."/>
            <person name="Mayilraj S."/>
            <person name="Subramanian S."/>
        </authorList>
    </citation>
    <scope>NUCLEOTIDE SEQUENCE [LARGE SCALE GENOMIC DNA]</scope>
    <source>
        <strain evidence="3 4">DSM 436</strain>
    </source>
</reference>
<evidence type="ECO:0000256" key="2">
    <source>
        <dbReference type="SAM" id="SignalP"/>
    </source>
</evidence>
<evidence type="ECO:0008006" key="5">
    <source>
        <dbReference type="Google" id="ProtNLM"/>
    </source>
</evidence>
<feature type="region of interest" description="Disordered" evidence="1">
    <location>
        <begin position="33"/>
        <end position="52"/>
    </location>
</feature>
<evidence type="ECO:0000313" key="3">
    <source>
        <dbReference type="EMBL" id="EYF07710.1"/>
    </source>
</evidence>
<organism evidence="3 4">
    <name type="scientific">Chondromyces apiculatus DSM 436</name>
    <dbReference type="NCBI Taxonomy" id="1192034"/>
    <lineage>
        <taxon>Bacteria</taxon>
        <taxon>Pseudomonadati</taxon>
        <taxon>Myxococcota</taxon>
        <taxon>Polyangia</taxon>
        <taxon>Polyangiales</taxon>
        <taxon>Polyangiaceae</taxon>
        <taxon>Chondromyces</taxon>
    </lineage>
</organism>
<dbReference type="AlphaFoldDB" id="A0A017TFW0"/>
<dbReference type="OrthoDB" id="5519490at2"/>
<gene>
    <name evidence="3" type="ORF">CAP_8211</name>
</gene>
<proteinExistence type="predicted"/>
<dbReference type="RefSeq" id="WP_044237257.1">
    <property type="nucleotide sequence ID" value="NZ_ASRX01000008.1"/>
</dbReference>
<sequence length="174" mass="18126">MTQSIFVRFCHPSRAMAVAFAGALAAGALSCGGAGEAPTTPPPPPAAPPIPALDAPVAEAPAAKPAREEVVIHQADIHGKIKARAGKRIVVEPLVLTSPTLPVKGNKAGLYRVLEPEGGKAEMLLIADVNVATSMELGDSVALDLVDEKKDVLIAGKKTNHYVPGTKVLVRYEW</sequence>
<comment type="caution">
    <text evidence="3">The sequence shown here is derived from an EMBL/GenBank/DDBJ whole genome shotgun (WGS) entry which is preliminary data.</text>
</comment>
<evidence type="ECO:0000313" key="4">
    <source>
        <dbReference type="Proteomes" id="UP000019678"/>
    </source>
</evidence>
<keyword evidence="4" id="KW-1185">Reference proteome</keyword>
<dbReference type="STRING" id="1192034.CAP_8211"/>
<evidence type="ECO:0000256" key="1">
    <source>
        <dbReference type="SAM" id="MobiDB-lite"/>
    </source>
</evidence>
<feature type="chain" id="PRO_5001500555" description="Lipoprotein" evidence="2">
    <location>
        <begin position="26"/>
        <end position="174"/>
    </location>
</feature>
<accession>A0A017TFW0</accession>
<dbReference type="EMBL" id="ASRX01000008">
    <property type="protein sequence ID" value="EYF07710.1"/>
    <property type="molecule type" value="Genomic_DNA"/>
</dbReference>
<dbReference type="Proteomes" id="UP000019678">
    <property type="component" value="Unassembled WGS sequence"/>
</dbReference>
<feature type="compositionally biased region" description="Pro residues" evidence="1">
    <location>
        <begin position="39"/>
        <end position="51"/>
    </location>
</feature>
<name>A0A017TFW0_9BACT</name>